<dbReference type="GO" id="GO:0046854">
    <property type="term" value="P:phosphatidylinositol phosphate biosynthetic process"/>
    <property type="evidence" value="ECO:0007669"/>
    <property type="project" value="EnsemblFungi"/>
</dbReference>
<dbReference type="SMART" id="SM00146">
    <property type="entry name" value="PI3Kc"/>
    <property type="match status" value="1"/>
</dbReference>
<dbReference type="PROSITE" id="PS50290">
    <property type="entry name" value="PI3_4_KINASE_3"/>
    <property type="match status" value="1"/>
</dbReference>
<dbReference type="GO" id="GO:0000422">
    <property type="term" value="P:autophagy of mitochondrion"/>
    <property type="evidence" value="ECO:0007669"/>
    <property type="project" value="EnsemblFungi"/>
</dbReference>
<dbReference type="GO" id="GO:0048015">
    <property type="term" value="P:phosphatidylinositol-mediated signaling"/>
    <property type="evidence" value="ECO:0007669"/>
    <property type="project" value="TreeGrafter"/>
</dbReference>
<dbReference type="InterPro" id="IPR001263">
    <property type="entry name" value="PI3K_accessory_dom"/>
</dbReference>
<protein>
    <recommendedName>
        <fullName evidence="3">1-phosphatidylinositol 4-kinase</fullName>
        <ecNumber evidence="3">2.7.1.67</ecNumber>
    </recommendedName>
</protein>
<reference evidence="11" key="2">
    <citation type="submission" date="2012-08" db="EMBL/GenBank/DDBJ databases">
        <title>Genome sequence of Kazachstania naganishii.</title>
        <authorList>
            <person name="Gordon J.L."/>
            <person name="Armisen D."/>
            <person name="Proux-Wera E."/>
            <person name="OhEigeartaigh S.S."/>
            <person name="Byrne K.P."/>
            <person name="Wolfe K.H."/>
        </authorList>
    </citation>
    <scope>NUCLEOTIDE SEQUENCE [LARGE SCALE GENOMIC DNA]</scope>
    <source>
        <strain evidence="11">ATCC MYA-139 / BCRC 22969 / CBS 8797 / CCRC 22969 / KCTC 17520 / NBRC 10181 / NCYC 3082</strain>
    </source>
</reference>
<evidence type="ECO:0000256" key="4">
    <source>
        <dbReference type="ARBA" id="ARBA00022679"/>
    </source>
</evidence>
<keyword evidence="7" id="KW-0067">ATP-binding</keyword>
<dbReference type="RefSeq" id="XP_022466322.1">
    <property type="nucleotide sequence ID" value="XM_022609980.1"/>
</dbReference>
<evidence type="ECO:0000259" key="9">
    <source>
        <dbReference type="PROSITE" id="PS51545"/>
    </source>
</evidence>
<dbReference type="FunFam" id="1.25.40.70:FF:000011">
    <property type="entry name" value="Phosphatidylinositol 4-kinase alpha"/>
    <property type="match status" value="1"/>
</dbReference>
<dbReference type="EMBL" id="HE978322">
    <property type="protein sequence ID" value="CCK72077.1"/>
    <property type="molecule type" value="Genomic_DNA"/>
</dbReference>
<dbReference type="GO" id="GO:0061909">
    <property type="term" value="P:autophagosome-lysosome fusion"/>
    <property type="evidence" value="ECO:0007669"/>
    <property type="project" value="EnsemblFungi"/>
</dbReference>
<evidence type="ECO:0000259" key="8">
    <source>
        <dbReference type="PROSITE" id="PS50290"/>
    </source>
</evidence>
<dbReference type="KEGG" id="kng:KNAG_0I02930"/>
<dbReference type="GO" id="GO:0005524">
    <property type="term" value="F:ATP binding"/>
    <property type="evidence" value="ECO:0007669"/>
    <property type="project" value="UniProtKB-KW"/>
</dbReference>
<dbReference type="HOGENOM" id="CLU_000893_1_1_1"/>
<dbReference type="GO" id="GO:0060237">
    <property type="term" value="P:regulation of fungal-type cell wall organization"/>
    <property type="evidence" value="ECO:0007669"/>
    <property type="project" value="EnsemblFungi"/>
</dbReference>
<dbReference type="STRING" id="1071383.J7S2K4"/>
<feature type="domain" description="PI3K/PI4K catalytic" evidence="8">
    <location>
        <begin position="1611"/>
        <end position="1892"/>
    </location>
</feature>
<evidence type="ECO:0000256" key="7">
    <source>
        <dbReference type="ARBA" id="ARBA00022840"/>
    </source>
</evidence>
<comment type="catalytic activity">
    <reaction evidence="1">
        <text>a 1,2-diacyl-sn-glycero-3-phospho-(1D-myo-inositol) + ATP = a 1,2-diacyl-sn-glycero-3-phospho-(1D-myo-inositol 4-phosphate) + ADP + H(+)</text>
        <dbReference type="Rhea" id="RHEA:19877"/>
        <dbReference type="ChEBI" id="CHEBI:15378"/>
        <dbReference type="ChEBI" id="CHEBI:30616"/>
        <dbReference type="ChEBI" id="CHEBI:57880"/>
        <dbReference type="ChEBI" id="CHEBI:58178"/>
        <dbReference type="ChEBI" id="CHEBI:456216"/>
        <dbReference type="EC" id="2.7.1.67"/>
    </reaction>
</comment>
<name>J7S2K4_HUIN7</name>
<dbReference type="InterPro" id="IPR016024">
    <property type="entry name" value="ARM-type_fold"/>
</dbReference>
<dbReference type="OrthoDB" id="10264149at2759"/>
<dbReference type="GO" id="GO:0006995">
    <property type="term" value="P:cellular response to nitrogen starvation"/>
    <property type="evidence" value="ECO:0007669"/>
    <property type="project" value="EnsemblFungi"/>
</dbReference>
<accession>J7S2K4</accession>
<keyword evidence="11" id="KW-1185">Reference proteome</keyword>
<dbReference type="InterPro" id="IPR011009">
    <property type="entry name" value="Kinase-like_dom_sf"/>
</dbReference>
<dbReference type="Pfam" id="PF00454">
    <property type="entry name" value="PI3_PI4_kinase"/>
    <property type="match status" value="1"/>
</dbReference>
<sequence length="1908" mass="215050">MRRGHSRLLSTRAKALFKLSQHYADVDTSEQHDPEQNSLDVLLRLLPISYSSDTSKLYTIPLTLNEWEILFAVCQLVPKTSEIAKELLNNIISAYFLASPRQRVSDVLYAKFKLNHWKNPNEVLTYYCTRFLITAASKFPELNALCIDLVKTFFANVRKLYLVKQSALFSLLGLMNSFITDSSTLELTRYVWSELAQLFGQENFSKQINEMLIGPTSYTNEAIVQYFDNGREICGSLFVSTFAEVQTSLISHLISIPQDPDTDQTTRLSEYLLTQQHMNFKAEQMFRQASSDDSSSETTLDAGSQILDVINSHRSFFTEACKLSVAMCSKPESNVDLSSHDRAMFHFNGIASFFETLCLIPFMEDEEPELFSSFVKLVGHAIDKYLLTDVISDKLPSAVVAAASILNFHTEQLSEQLLRAFPLLVGSEYMTESSVVKLSKIFTVGLQALNEDSIVSTIYSINNLLTLSEDSSPKKAIRDRQLTMTSMPSKGISSDIRSASMKGIGKKLSRNSMKSALENDVNTPGYTLQKALLTNCVTTTTTIASEYSNPTITALTVSILTQKASVLPSNLNGIIITALAKLAVDTETTEFTSILKFLLLVYNTAVKKNDSKLVQSVASAKAIISKDLLSKKYCSEIYYIHLNDILDTLIDSGEVEKLEHHRSHQEISRVADQMAFHLLSLAALLPKPGEKPFDLSTNETLTNKFRNVWFNMVVHGFFYGSDTVSANLTSLLTLAYNSPPLASGFPTNNKEMSLEMNTVLRRGSSTSNMKQQRNLVSVYLNAIALKAKTVSSSKVLFLAATLLLETIRCEAGVCSKILKYLSDPVIISSNIDKSIILISQTLIKKYVHLAQLGSSRLFNSKTIAAQLTAIPVCLVDKNVYLQEAAFLYCHQFIKHIPSALCHHESLYTLLDLMSTTFDSILDCEVNKFNPRFEFALEHSPAKVLFPASKEWRIATHKKLNQAAREWVRYLLSRANQDIKILLQSYISDFSQFKRVNSVKFGVSFAVDIAGSISSADRELSNAQYAFPKKIDTVSGFISQHSWRSKYLVDTAIASSTADIATKVVINAADIRLKLLTKRKVYENDITNFLDMSVSLLVLGNSDAASLIYDIVHIPFEVFTSFSLKVAINVWLTIVKDRSDLAHVLLAEVCYCWICSIDEKKGLYSKSNELISEECQMMEYSPYDKKDIDRNAKAASKAMQPHRHLIDFFSSHFEGSSLQSDFLLKIFTTTLLYAMENLDAASLHPFARMIRFELLILGVNVMSENVKQKTKHVGKLCRSIINGGLSWFMKPKSWPFGSNLLKIRADISILQEFFGLLSKHVTIFKEYCRPEFVLLEFFLTSEIYIIATWLEPLDNIENPNSNKLTELVVVTAFQKDAQLAANIVSRYPVSKLEQFLTSLVCKYPLNCVMVPEFVERFLGGTKAKKNELYPIMYWSSATPLKAINLFLPKWETNFFVLQYSVYAVESYDVNVIFFYVPQIVQCLRYDRTGYVEKLIIDTAKISVLFAHQIIWNLLANCYKDDEGVIEDEIKPTLDRVRNRMVSTFSKAHRDFYEREFGFFNEVTGISGKLKPYIKKSKAEKKQKIDEEMSKIVVEPGVYLPSNPDGVVIGINRTSGKPLQSHAKAPFMATFKIKKKCKDAITGEPVDIEKWQSAIFKVGDDCRQDVLALQLISLFRTIWSTIGLDVYVFPYRVTATAPGCGVIDVLPNSISRDMLGREAVNGLYEYFTSKFGPESSIEYQNARNNFVKSLAGYSVISYLLQFKDRHNGNIMYDDQGHCLHIDFGFIFDIVPGGVKFEAVPFKLTREMVKVMGGSSETAAFADFEELCIKSYLAARAHMDFIIECITPMLDSGLPCFKGTKTIKNLKNRFQPGKTDHEAALYMKGLIRKSFESLFTVGYDEFQRLTNGIPY</sequence>
<dbReference type="GO" id="GO:0005737">
    <property type="term" value="C:cytoplasm"/>
    <property type="evidence" value="ECO:0007669"/>
    <property type="project" value="TreeGrafter"/>
</dbReference>
<dbReference type="eggNOG" id="KOG0902">
    <property type="taxonomic scope" value="Eukaryota"/>
</dbReference>
<evidence type="ECO:0000313" key="10">
    <source>
        <dbReference type="EMBL" id="CCK72077.1"/>
    </source>
</evidence>
<gene>
    <name evidence="10" type="primary">KNAG0I02930</name>
    <name evidence="10" type="ordered locus">KNAG_0I02930</name>
</gene>
<dbReference type="GO" id="GO:0004430">
    <property type="term" value="F:1-phosphatidylinositol 4-kinase activity"/>
    <property type="evidence" value="ECO:0007669"/>
    <property type="project" value="UniProtKB-EC"/>
</dbReference>
<dbReference type="InterPro" id="IPR042236">
    <property type="entry name" value="PI3K_accessory_sf"/>
</dbReference>
<dbReference type="PANTHER" id="PTHR10048:SF15">
    <property type="entry name" value="PHOSPHATIDYLINOSITOL 4-KINASE ALPHA"/>
    <property type="match status" value="1"/>
</dbReference>
<reference evidence="10 11" key="1">
    <citation type="journal article" date="2011" name="Proc. Natl. Acad. Sci. U.S.A.">
        <title>Evolutionary erosion of yeast sex chromosomes by mating-type switching accidents.</title>
        <authorList>
            <person name="Gordon J.L."/>
            <person name="Armisen D."/>
            <person name="Proux-Wera E."/>
            <person name="Oheigeartaigh S.S."/>
            <person name="Byrne K.P."/>
            <person name="Wolfe K.H."/>
        </authorList>
    </citation>
    <scope>NUCLEOTIDE SEQUENCE [LARGE SCALE GENOMIC DNA]</scope>
    <source>
        <strain evidence="11">ATCC MYA-139 / BCRC 22969 / CBS 8797 / CCRC 22969 / KCTC 17520 / NBRC 10181 / NCYC 3082</strain>
    </source>
</reference>
<dbReference type="Pfam" id="PF00613">
    <property type="entry name" value="PI3Ka"/>
    <property type="match status" value="1"/>
</dbReference>
<dbReference type="GeneID" id="34527820"/>
<dbReference type="InterPro" id="IPR018936">
    <property type="entry name" value="PI3/4_kinase_CS"/>
</dbReference>
<dbReference type="PROSITE" id="PS51545">
    <property type="entry name" value="PIK_HELICAL"/>
    <property type="match status" value="1"/>
</dbReference>
<dbReference type="InterPro" id="IPR015433">
    <property type="entry name" value="PI3/4_kinase"/>
</dbReference>
<dbReference type="SMART" id="SM00145">
    <property type="entry name" value="PI3Ka"/>
    <property type="match status" value="1"/>
</dbReference>
<dbReference type="SUPFAM" id="SSF48371">
    <property type="entry name" value="ARM repeat"/>
    <property type="match status" value="1"/>
</dbReference>
<dbReference type="GO" id="GO:0140504">
    <property type="term" value="P:microlipophagy"/>
    <property type="evidence" value="ECO:0007669"/>
    <property type="project" value="EnsemblFungi"/>
</dbReference>
<dbReference type="FunFam" id="1.10.1070.11:FF:000022">
    <property type="entry name" value="Phosphatidylinositol 4-kinase stt4"/>
    <property type="match status" value="1"/>
</dbReference>
<evidence type="ECO:0000256" key="6">
    <source>
        <dbReference type="ARBA" id="ARBA00022777"/>
    </source>
</evidence>
<dbReference type="GO" id="GO:0030866">
    <property type="term" value="P:cortical actin cytoskeleton organization"/>
    <property type="evidence" value="ECO:0007669"/>
    <property type="project" value="EnsemblFungi"/>
</dbReference>
<comment type="similarity">
    <text evidence="2">Belongs to the PI3/PI4-kinase family. Type III PI4K subfamily.</text>
</comment>
<organism evidence="10 11">
    <name type="scientific">Huiozyma naganishii (strain ATCC MYA-139 / BCRC 22969 / CBS 8797 / KCTC 17520 / NBRC 10181 / NCYC 3082 / Yp74L-3)</name>
    <name type="common">Yeast</name>
    <name type="synonym">Kazachstania naganishii</name>
    <dbReference type="NCBI Taxonomy" id="1071383"/>
    <lineage>
        <taxon>Eukaryota</taxon>
        <taxon>Fungi</taxon>
        <taxon>Dikarya</taxon>
        <taxon>Ascomycota</taxon>
        <taxon>Saccharomycotina</taxon>
        <taxon>Saccharomycetes</taxon>
        <taxon>Saccharomycetales</taxon>
        <taxon>Saccharomycetaceae</taxon>
        <taxon>Huiozyma</taxon>
    </lineage>
</organism>
<dbReference type="OMA" id="TIEVWQS"/>
<dbReference type="InterPro" id="IPR045495">
    <property type="entry name" value="PI4K_N"/>
</dbReference>
<evidence type="ECO:0000256" key="2">
    <source>
        <dbReference type="ARBA" id="ARBA00006209"/>
    </source>
</evidence>
<keyword evidence="5" id="KW-0547">Nucleotide-binding</keyword>
<dbReference type="GO" id="GO:0005886">
    <property type="term" value="C:plasma membrane"/>
    <property type="evidence" value="ECO:0007669"/>
    <property type="project" value="EnsemblFungi"/>
</dbReference>
<evidence type="ECO:0000256" key="5">
    <source>
        <dbReference type="ARBA" id="ARBA00022741"/>
    </source>
</evidence>
<evidence type="ECO:0000313" key="11">
    <source>
        <dbReference type="Proteomes" id="UP000006310"/>
    </source>
</evidence>
<evidence type="ECO:0000256" key="1">
    <source>
        <dbReference type="ARBA" id="ARBA00001686"/>
    </source>
</evidence>
<evidence type="ECO:0000256" key="3">
    <source>
        <dbReference type="ARBA" id="ARBA00012169"/>
    </source>
</evidence>
<dbReference type="EC" id="2.7.1.67" evidence="3"/>
<dbReference type="CDD" id="cd05167">
    <property type="entry name" value="PI4Kc_III_alpha"/>
    <property type="match status" value="1"/>
</dbReference>
<dbReference type="Proteomes" id="UP000006310">
    <property type="component" value="Chromosome 9"/>
</dbReference>
<dbReference type="Pfam" id="PF19274">
    <property type="entry name" value="PI4K_N"/>
    <property type="match status" value="1"/>
</dbReference>
<dbReference type="PROSITE" id="PS00916">
    <property type="entry name" value="PI3_4_KINASE_2"/>
    <property type="match status" value="1"/>
</dbReference>
<dbReference type="SUPFAM" id="SSF56112">
    <property type="entry name" value="Protein kinase-like (PK-like)"/>
    <property type="match status" value="1"/>
</dbReference>
<dbReference type="PROSITE" id="PS00915">
    <property type="entry name" value="PI3_4_KINASE_1"/>
    <property type="match status" value="1"/>
</dbReference>
<feature type="domain" description="PIK helical" evidence="9">
    <location>
        <begin position="1365"/>
        <end position="1538"/>
    </location>
</feature>
<dbReference type="Gene3D" id="1.25.40.70">
    <property type="entry name" value="Phosphatidylinositol 3-kinase, accessory domain (PIK)"/>
    <property type="match status" value="1"/>
</dbReference>
<keyword evidence="6" id="KW-0418">Kinase</keyword>
<dbReference type="Gene3D" id="1.10.1070.11">
    <property type="entry name" value="Phosphatidylinositol 3-/4-kinase, catalytic domain"/>
    <property type="match status" value="1"/>
</dbReference>
<proteinExistence type="inferred from homology"/>
<dbReference type="InterPro" id="IPR000403">
    <property type="entry name" value="PI3/4_kinase_cat_dom"/>
</dbReference>
<dbReference type="PANTHER" id="PTHR10048">
    <property type="entry name" value="PHOSPHATIDYLINOSITOL KINASE"/>
    <property type="match status" value="1"/>
</dbReference>
<dbReference type="FunFam" id="3.30.1010.10:FF:000014">
    <property type="entry name" value="Phosphatidylinositol 4-kinase STT4"/>
    <property type="match status" value="1"/>
</dbReference>
<dbReference type="Gene3D" id="3.30.1010.10">
    <property type="entry name" value="Phosphatidylinositol 3-kinase Catalytic Subunit, Chain A, domain 4"/>
    <property type="match status" value="1"/>
</dbReference>
<dbReference type="InterPro" id="IPR036940">
    <property type="entry name" value="PI3/4_kinase_cat_sf"/>
</dbReference>
<keyword evidence="4" id="KW-0808">Transferase</keyword>